<evidence type="ECO:0000256" key="7">
    <source>
        <dbReference type="RuleBase" id="RU003346"/>
    </source>
</evidence>
<dbReference type="PROSITE" id="PS00216">
    <property type="entry name" value="SUGAR_TRANSPORT_1"/>
    <property type="match status" value="1"/>
</dbReference>
<feature type="compositionally biased region" description="Basic and acidic residues" evidence="8">
    <location>
        <begin position="509"/>
        <end position="518"/>
    </location>
</feature>
<dbReference type="PROSITE" id="PS50850">
    <property type="entry name" value="MFS"/>
    <property type="match status" value="1"/>
</dbReference>
<sequence>MASKTAKNAIGPELAAVLPKDAKPWYLTKHLIMLNLILCVPLISSSAVGYDASMMNGLQSLAQWKDYFGHPNAALLGTINAVYPIAKILMLFPVTWLGDRYGRRVPIALGLVCLVGFAILQAASQDIAMFIVSRFLLGGATILIAQPSPIIITELAYPTHRAKITALYNSSFYFGAILAAWATYGTFRLNSTWSWRIPSAMQAGFPLIQLVFVYFLPESPRWLVSKGRTEEARNILVKYHGGGDHSSPLVDFEIKEIEEYLRIEALNSRESSYTDLVRTAANRRRALIAVILGFYAQWSGIGVVSYYLTLVLDTIGITTTKEQTLINGILQIFNFAAAIFAGALMVDRLGRRVLFMISACGLFCSYICWTVLTAEFVRTENAAMGKAVLGFIFIAYFFFDIAWTPMLYSYTVEIFPFRLRSLGLSTALMTTNLALVLGTFLNPIALEKIGWKYYILFCVLLAILIVLIYFLFPETKGHTLEEISEIFDGPELIEAKTVAGEDEQAAGEKTSKQEIRAV</sequence>
<feature type="transmembrane region" description="Helical" evidence="9">
    <location>
        <begin position="453"/>
        <end position="472"/>
    </location>
</feature>
<evidence type="ECO:0000256" key="4">
    <source>
        <dbReference type="ARBA" id="ARBA00022692"/>
    </source>
</evidence>
<feature type="transmembrane region" description="Helical" evidence="9">
    <location>
        <begin position="104"/>
        <end position="121"/>
    </location>
</feature>
<dbReference type="FunFam" id="1.20.1250.20:FF:000117">
    <property type="entry name" value="MFS hexose transporter"/>
    <property type="match status" value="1"/>
</dbReference>
<feature type="transmembrane region" description="Helical" evidence="9">
    <location>
        <begin position="328"/>
        <end position="346"/>
    </location>
</feature>
<feature type="transmembrane region" description="Helical" evidence="9">
    <location>
        <begin position="166"/>
        <end position="187"/>
    </location>
</feature>
<feature type="transmembrane region" description="Helical" evidence="9">
    <location>
        <begin position="286"/>
        <end position="308"/>
    </location>
</feature>
<evidence type="ECO:0000256" key="2">
    <source>
        <dbReference type="ARBA" id="ARBA00010992"/>
    </source>
</evidence>
<dbReference type="Gene3D" id="1.20.1250.20">
    <property type="entry name" value="MFS general substrate transporter like domains"/>
    <property type="match status" value="1"/>
</dbReference>
<feature type="transmembrane region" description="Helical" evidence="9">
    <location>
        <begin position="32"/>
        <end position="53"/>
    </location>
</feature>
<feature type="transmembrane region" description="Helical" evidence="9">
    <location>
        <begin position="353"/>
        <end position="372"/>
    </location>
</feature>
<dbReference type="EMBL" id="PDLM01000012">
    <property type="protein sequence ID" value="RDW65086.1"/>
    <property type="molecule type" value="Genomic_DNA"/>
</dbReference>
<comment type="caution">
    <text evidence="11">The sequence shown here is derived from an EMBL/GenBank/DDBJ whole genome shotgun (WGS) entry which is preliminary data.</text>
</comment>
<dbReference type="Proteomes" id="UP000256645">
    <property type="component" value="Unassembled WGS sequence"/>
</dbReference>
<dbReference type="PANTHER" id="PTHR48022:SF3">
    <property type="entry name" value="HEXOSE TRANSPORTER PROTEIN (AFU_ORTHOLOGUE AFUA_8G04480)-RELATED"/>
    <property type="match status" value="1"/>
</dbReference>
<feature type="transmembrane region" description="Helical" evidence="9">
    <location>
        <begin position="73"/>
        <end position="92"/>
    </location>
</feature>
<keyword evidence="3 7" id="KW-0813">Transport</keyword>
<feature type="domain" description="Major facilitator superfamily (MFS) profile" evidence="10">
    <location>
        <begin position="37"/>
        <end position="476"/>
    </location>
</feature>
<feature type="transmembrane region" description="Helical" evidence="9">
    <location>
        <begin position="387"/>
        <end position="410"/>
    </location>
</feature>
<dbReference type="InterPro" id="IPR005829">
    <property type="entry name" value="Sugar_transporter_CS"/>
</dbReference>
<dbReference type="InterPro" id="IPR003663">
    <property type="entry name" value="Sugar/inositol_transpt"/>
</dbReference>
<dbReference type="PANTHER" id="PTHR48022">
    <property type="entry name" value="PLASTIDIC GLUCOSE TRANSPORTER 4"/>
    <property type="match status" value="1"/>
</dbReference>
<dbReference type="InterPro" id="IPR005828">
    <property type="entry name" value="MFS_sugar_transport-like"/>
</dbReference>
<feature type="transmembrane region" description="Helical" evidence="9">
    <location>
        <begin position="422"/>
        <end position="441"/>
    </location>
</feature>
<dbReference type="Pfam" id="PF00083">
    <property type="entry name" value="Sugar_tr"/>
    <property type="match status" value="1"/>
</dbReference>
<evidence type="ECO:0000256" key="3">
    <source>
        <dbReference type="ARBA" id="ARBA00022448"/>
    </source>
</evidence>
<comment type="similarity">
    <text evidence="2 7">Belongs to the major facilitator superfamily. Sugar transporter (TC 2.A.1.1) family.</text>
</comment>
<reference evidence="11 12" key="1">
    <citation type="journal article" date="2018" name="IMA Fungus">
        <title>IMA Genome-F 9: Draft genome sequence of Annulohypoxylon stygium, Aspergillus mulundensis, Berkeleyomyces basicola (syn. Thielaviopsis basicola), Ceratocystis smalleyi, two Cercospora beticola strains, Coleophoma cylindrospora, Fusarium fracticaudum, Phialophora cf. hyalina, and Morchella septimelata.</title>
        <authorList>
            <person name="Wingfield B.D."/>
            <person name="Bills G.F."/>
            <person name="Dong Y."/>
            <person name="Huang W."/>
            <person name="Nel W.J."/>
            <person name="Swalarsk-Parry B.S."/>
            <person name="Vaghefi N."/>
            <person name="Wilken P.M."/>
            <person name="An Z."/>
            <person name="de Beer Z.W."/>
            <person name="De Vos L."/>
            <person name="Chen L."/>
            <person name="Duong T.A."/>
            <person name="Gao Y."/>
            <person name="Hammerbacher A."/>
            <person name="Kikkert J.R."/>
            <person name="Li Y."/>
            <person name="Li H."/>
            <person name="Li K."/>
            <person name="Li Q."/>
            <person name="Liu X."/>
            <person name="Ma X."/>
            <person name="Naidoo K."/>
            <person name="Pethybridge S.J."/>
            <person name="Sun J."/>
            <person name="Steenkamp E.T."/>
            <person name="van der Nest M.A."/>
            <person name="van Wyk S."/>
            <person name="Wingfield M.J."/>
            <person name="Xiong C."/>
            <person name="Yue Q."/>
            <person name="Zhang X."/>
        </authorList>
    </citation>
    <scope>NUCLEOTIDE SEQUENCE [LARGE SCALE GENOMIC DNA]</scope>
    <source>
        <strain evidence="11 12">BP6252</strain>
    </source>
</reference>
<feature type="transmembrane region" description="Helical" evidence="9">
    <location>
        <begin position="193"/>
        <end position="216"/>
    </location>
</feature>
<dbReference type="GO" id="GO:0016020">
    <property type="term" value="C:membrane"/>
    <property type="evidence" value="ECO:0007669"/>
    <property type="project" value="UniProtKB-SubCell"/>
</dbReference>
<evidence type="ECO:0000256" key="5">
    <source>
        <dbReference type="ARBA" id="ARBA00022989"/>
    </source>
</evidence>
<dbReference type="PRINTS" id="PR00171">
    <property type="entry name" value="SUGRTRNSPORT"/>
</dbReference>
<gene>
    <name evidence="11" type="ORF">BP6252_10737</name>
</gene>
<evidence type="ECO:0000256" key="9">
    <source>
        <dbReference type="SAM" id="Phobius"/>
    </source>
</evidence>
<proteinExistence type="inferred from homology"/>
<comment type="subcellular location">
    <subcellularLocation>
        <location evidence="1">Membrane</location>
        <topology evidence="1">Multi-pass membrane protein</topology>
    </subcellularLocation>
</comment>
<feature type="region of interest" description="Disordered" evidence="8">
    <location>
        <begin position="499"/>
        <end position="518"/>
    </location>
</feature>
<dbReference type="InterPro" id="IPR020846">
    <property type="entry name" value="MFS_dom"/>
</dbReference>
<evidence type="ECO:0000256" key="6">
    <source>
        <dbReference type="ARBA" id="ARBA00023136"/>
    </source>
</evidence>
<evidence type="ECO:0000256" key="8">
    <source>
        <dbReference type="SAM" id="MobiDB-lite"/>
    </source>
</evidence>
<keyword evidence="5 9" id="KW-1133">Transmembrane helix</keyword>
<feature type="transmembrane region" description="Helical" evidence="9">
    <location>
        <begin position="127"/>
        <end position="145"/>
    </location>
</feature>
<keyword evidence="12" id="KW-1185">Reference proteome</keyword>
<dbReference type="NCBIfam" id="TIGR00879">
    <property type="entry name" value="SP"/>
    <property type="match status" value="1"/>
</dbReference>
<dbReference type="InterPro" id="IPR050360">
    <property type="entry name" value="MFS_Sugar_Transporters"/>
</dbReference>
<dbReference type="GO" id="GO:0005351">
    <property type="term" value="F:carbohydrate:proton symporter activity"/>
    <property type="evidence" value="ECO:0007669"/>
    <property type="project" value="TreeGrafter"/>
</dbReference>
<protein>
    <submittedName>
        <fullName evidence="11">MFS general substrate transporter-3</fullName>
    </submittedName>
</protein>
<evidence type="ECO:0000313" key="12">
    <source>
        <dbReference type="Proteomes" id="UP000256645"/>
    </source>
</evidence>
<evidence type="ECO:0000256" key="1">
    <source>
        <dbReference type="ARBA" id="ARBA00004141"/>
    </source>
</evidence>
<keyword evidence="6 9" id="KW-0472">Membrane</keyword>
<dbReference type="InterPro" id="IPR036259">
    <property type="entry name" value="MFS_trans_sf"/>
</dbReference>
<organism evidence="11 12">
    <name type="scientific">Coleophoma cylindrospora</name>
    <dbReference type="NCBI Taxonomy" id="1849047"/>
    <lineage>
        <taxon>Eukaryota</taxon>
        <taxon>Fungi</taxon>
        <taxon>Dikarya</taxon>
        <taxon>Ascomycota</taxon>
        <taxon>Pezizomycotina</taxon>
        <taxon>Leotiomycetes</taxon>
        <taxon>Helotiales</taxon>
        <taxon>Dermateaceae</taxon>
        <taxon>Coleophoma</taxon>
    </lineage>
</organism>
<evidence type="ECO:0000259" key="10">
    <source>
        <dbReference type="PROSITE" id="PS50850"/>
    </source>
</evidence>
<name>A0A3D8QTC6_9HELO</name>
<dbReference type="OrthoDB" id="6133115at2759"/>
<accession>A0A3D8QTC6</accession>
<evidence type="ECO:0000313" key="11">
    <source>
        <dbReference type="EMBL" id="RDW65086.1"/>
    </source>
</evidence>
<dbReference type="AlphaFoldDB" id="A0A3D8QTC6"/>
<dbReference type="SUPFAM" id="SSF103473">
    <property type="entry name" value="MFS general substrate transporter"/>
    <property type="match status" value="1"/>
</dbReference>
<keyword evidence="4 9" id="KW-0812">Transmembrane</keyword>